<dbReference type="Proteomes" id="UP000187203">
    <property type="component" value="Unassembled WGS sequence"/>
</dbReference>
<evidence type="ECO:0000256" key="1">
    <source>
        <dbReference type="SAM" id="MobiDB-lite"/>
    </source>
</evidence>
<evidence type="ECO:0000313" key="3">
    <source>
        <dbReference type="Proteomes" id="UP000187203"/>
    </source>
</evidence>
<accession>A0A1R3K8Q9</accession>
<comment type="caution">
    <text evidence="2">The sequence shown here is derived from an EMBL/GenBank/DDBJ whole genome shotgun (WGS) entry which is preliminary data.</text>
</comment>
<reference evidence="3" key="1">
    <citation type="submission" date="2013-09" db="EMBL/GenBank/DDBJ databases">
        <title>Corchorus olitorius genome sequencing.</title>
        <authorList>
            <person name="Alam M."/>
            <person name="Haque M.S."/>
            <person name="Islam M.S."/>
            <person name="Emdad E.M."/>
            <person name="Islam M.M."/>
            <person name="Ahmed B."/>
            <person name="Halim A."/>
            <person name="Hossen Q.M.M."/>
            <person name="Hossain M.Z."/>
            <person name="Ahmed R."/>
            <person name="Khan M.M."/>
            <person name="Islam R."/>
            <person name="Rashid M.M."/>
            <person name="Khan S.A."/>
            <person name="Rahman M.S."/>
            <person name="Alam M."/>
            <person name="Yahiya A.S."/>
            <person name="Khan M.S."/>
            <person name="Azam M.S."/>
            <person name="Haque T."/>
            <person name="Lashkar M.Z.H."/>
            <person name="Akhand A.I."/>
            <person name="Morshed G."/>
            <person name="Roy S."/>
            <person name="Uddin K.S."/>
            <person name="Rabeya T."/>
            <person name="Hossain A.S."/>
            <person name="Chowdhury A."/>
            <person name="Snigdha A.R."/>
            <person name="Mortoza M.S."/>
            <person name="Matin S.A."/>
            <person name="Hoque S.M.E."/>
            <person name="Islam M.K."/>
            <person name="Roy D.K."/>
            <person name="Haider R."/>
            <person name="Moosa M.M."/>
            <person name="Elias S.M."/>
            <person name="Hasan A.M."/>
            <person name="Jahan S."/>
            <person name="Shafiuddin M."/>
            <person name="Mahmood N."/>
            <person name="Shommy N.S."/>
        </authorList>
    </citation>
    <scope>NUCLEOTIDE SEQUENCE [LARGE SCALE GENOMIC DNA]</scope>
    <source>
        <strain evidence="3">cv. O-4</strain>
    </source>
</reference>
<organism evidence="2 3">
    <name type="scientific">Corchorus olitorius</name>
    <dbReference type="NCBI Taxonomy" id="93759"/>
    <lineage>
        <taxon>Eukaryota</taxon>
        <taxon>Viridiplantae</taxon>
        <taxon>Streptophyta</taxon>
        <taxon>Embryophyta</taxon>
        <taxon>Tracheophyta</taxon>
        <taxon>Spermatophyta</taxon>
        <taxon>Magnoliopsida</taxon>
        <taxon>eudicotyledons</taxon>
        <taxon>Gunneridae</taxon>
        <taxon>Pentapetalae</taxon>
        <taxon>rosids</taxon>
        <taxon>malvids</taxon>
        <taxon>Malvales</taxon>
        <taxon>Malvaceae</taxon>
        <taxon>Grewioideae</taxon>
        <taxon>Apeibeae</taxon>
        <taxon>Corchorus</taxon>
    </lineage>
</organism>
<proteinExistence type="predicted"/>
<name>A0A1R3K8Q9_9ROSI</name>
<dbReference type="EMBL" id="AWUE01014500">
    <property type="protein sequence ID" value="OMP03480.1"/>
    <property type="molecule type" value="Genomic_DNA"/>
</dbReference>
<gene>
    <name evidence="2" type="ORF">COLO4_10404</name>
</gene>
<evidence type="ECO:0000313" key="2">
    <source>
        <dbReference type="EMBL" id="OMP03480.1"/>
    </source>
</evidence>
<dbReference type="AlphaFoldDB" id="A0A1R3K8Q9"/>
<feature type="compositionally biased region" description="Basic and acidic residues" evidence="1">
    <location>
        <begin position="17"/>
        <end position="29"/>
    </location>
</feature>
<sequence length="52" mass="5902">MATQSRVKYNAVIKSEERKTKETSDWLREKMKKKKGGDGVTAGGERKGNREC</sequence>
<protein>
    <submittedName>
        <fullName evidence="2">Uncharacterized protein</fullName>
    </submittedName>
</protein>
<feature type="region of interest" description="Disordered" evidence="1">
    <location>
        <begin position="17"/>
        <end position="52"/>
    </location>
</feature>
<keyword evidence="3" id="KW-1185">Reference proteome</keyword>